<dbReference type="GO" id="GO:0000155">
    <property type="term" value="F:phosphorelay sensor kinase activity"/>
    <property type="evidence" value="ECO:0007669"/>
    <property type="project" value="TreeGrafter"/>
</dbReference>
<evidence type="ECO:0000256" key="2">
    <source>
        <dbReference type="SAM" id="Coils"/>
    </source>
</evidence>
<dbReference type="Gene3D" id="1.10.10.10">
    <property type="entry name" value="Winged helix-like DNA-binding domain superfamily/Winged helix DNA-binding domain"/>
    <property type="match status" value="1"/>
</dbReference>
<evidence type="ECO:0000313" key="5">
    <source>
        <dbReference type="EMBL" id="MBK6264297.1"/>
    </source>
</evidence>
<gene>
    <name evidence="5" type="ORF">JKA74_04555</name>
</gene>
<dbReference type="Pfam" id="PF07495">
    <property type="entry name" value="Y_Y_Y"/>
    <property type="match status" value="1"/>
</dbReference>
<evidence type="ECO:0000256" key="1">
    <source>
        <dbReference type="ARBA" id="ARBA00022553"/>
    </source>
</evidence>
<proteinExistence type="predicted"/>
<name>A0A935C7D1_9BACT</name>
<evidence type="ECO:0000256" key="3">
    <source>
        <dbReference type="SAM" id="Phobius"/>
    </source>
</evidence>
<feature type="transmembrane region" description="Helical" evidence="3">
    <location>
        <begin position="758"/>
        <end position="778"/>
    </location>
</feature>
<evidence type="ECO:0000259" key="4">
    <source>
        <dbReference type="Pfam" id="PF07495"/>
    </source>
</evidence>
<dbReference type="InterPro" id="IPR016032">
    <property type="entry name" value="Sig_transdc_resp-reg_C-effctor"/>
</dbReference>
<protein>
    <submittedName>
        <fullName evidence="5">Two component regulator three y domain-containing protein</fullName>
    </submittedName>
</protein>
<dbReference type="Proteomes" id="UP000611723">
    <property type="component" value="Unassembled WGS sequence"/>
</dbReference>
<dbReference type="AlphaFoldDB" id="A0A935C7D1"/>
<keyword evidence="2" id="KW-0175">Coiled coil</keyword>
<feature type="domain" description="Two component regulator three Y" evidence="4">
    <location>
        <begin position="690"/>
        <end position="749"/>
    </location>
</feature>
<dbReference type="PANTHER" id="PTHR43547:SF2">
    <property type="entry name" value="HYBRID SIGNAL TRANSDUCTION HISTIDINE KINASE C"/>
    <property type="match status" value="1"/>
</dbReference>
<evidence type="ECO:0000313" key="6">
    <source>
        <dbReference type="Proteomes" id="UP000611723"/>
    </source>
</evidence>
<dbReference type="InterPro" id="IPR011123">
    <property type="entry name" value="Y_Y_Y"/>
</dbReference>
<organism evidence="5 6">
    <name type="scientific">Marivirga aurantiaca</name>
    <dbReference type="NCBI Taxonomy" id="2802615"/>
    <lineage>
        <taxon>Bacteria</taxon>
        <taxon>Pseudomonadati</taxon>
        <taxon>Bacteroidota</taxon>
        <taxon>Cytophagia</taxon>
        <taxon>Cytophagales</taxon>
        <taxon>Marivirgaceae</taxon>
        <taxon>Marivirga</taxon>
    </lineage>
</organism>
<keyword evidence="1" id="KW-0597">Phosphoprotein</keyword>
<dbReference type="Pfam" id="PF07494">
    <property type="entry name" value="Reg_prop"/>
    <property type="match status" value="1"/>
</dbReference>
<keyword evidence="6" id="KW-1185">Reference proteome</keyword>
<dbReference type="Gene3D" id="2.130.10.10">
    <property type="entry name" value="YVTN repeat-like/Quinoprotein amine dehydrogenase"/>
    <property type="match status" value="3"/>
</dbReference>
<dbReference type="GO" id="GO:0006355">
    <property type="term" value="P:regulation of DNA-templated transcription"/>
    <property type="evidence" value="ECO:0007669"/>
    <property type="project" value="InterPro"/>
</dbReference>
<feature type="coiled-coil region" evidence="2">
    <location>
        <begin position="790"/>
        <end position="831"/>
    </location>
</feature>
<keyword evidence="3" id="KW-1133">Transmembrane helix</keyword>
<dbReference type="InterPro" id="IPR036388">
    <property type="entry name" value="WH-like_DNA-bd_sf"/>
</dbReference>
<dbReference type="PANTHER" id="PTHR43547">
    <property type="entry name" value="TWO-COMPONENT HISTIDINE KINASE"/>
    <property type="match status" value="1"/>
</dbReference>
<dbReference type="InterPro" id="IPR003961">
    <property type="entry name" value="FN3_dom"/>
</dbReference>
<keyword evidence="3" id="KW-0472">Membrane</keyword>
<sequence>MHKLIILTFSFSLLLIYKLNAQFKPLGLPFSKYYSSQDYVGGIQNWKITQSSEGLIYVANNFGLLEFDGTHWERYTLERGTKCRYVFINADGKIYVSGQGDFGYFIPNQNGIFEFISLANKLPASKRNFDETWRIYERNDEVIFCTFEDIFIFNQKDEFVKNIDPEYDPESFHMVNHEVYVNQLETGLSVMGEDSLQLINGGEFFKNKTITSILPIANDQLLICTYNEGIYISSSQGFTEWSQQNKSFLQKAAINQAIRLNNGNIAIGTQNEGVAILNAKGDIDLHLNKGKGIENRTVLSLFEDIQGNLWLGHNNGISMIELNLPFTHANEQIELPGTGYDALLKNDTLYYGTNNGLYYKDIQRTDSRLYLVENSIGQVYSISNIGGETIMGHHNGAYSIRNGKAHLIAPIAGTWTFLELKNFPEYVLQGNYKGLALFKKTSKGLRFVRKLKGFNESSRVMQQDQDGYIWMTHGYKGVYRINLDDDLHSVTFKYYGIESGLPSTLLINVWRVNNRLIFTTEHGVYQYDKKSDRFIEDDYFNSLLGDDSQIMSLSEDPIGNVFYASMTDIGVLEKQSNRTYEKHTDIFNRLNLLLNDDLQNLITLEANQVLFAAKEGFIHFNNQLQKSVNHNFSALINKIQLTTSNDSLILKGRYIKDQKIQFTQPKEEIPEISFKNNAIHFSFSAPFVEGQNNTQYQYWLENLEEGYSEWSNRMVKEYTNLKEGKYTFHVQAKNIYNQISNPATFTFIISPPWYRTKVAYTIYFGLSIALLFVIFYAFEFHYKKKTEVLTEEKEKEINRIDSELKSSEQEIERLKNEKLKAKIEIQNKELATSTMHLINKNGFISHVKTNLNAIIKRSKNQEVQHEINKIIHNIDKNIASDNDWEHFSIHFDQVHGDFIKRLKDNYPNLSPQEMKLSAYLRMNLSTKEIAHLLNISVRGVEIARYRLRKKLILERAENLQEFILKY</sequence>
<dbReference type="CDD" id="cd00063">
    <property type="entry name" value="FN3"/>
    <property type="match status" value="1"/>
</dbReference>
<dbReference type="InterPro" id="IPR015943">
    <property type="entry name" value="WD40/YVTN_repeat-like_dom_sf"/>
</dbReference>
<dbReference type="SUPFAM" id="SSF46894">
    <property type="entry name" value="C-terminal effector domain of the bipartite response regulators"/>
    <property type="match status" value="1"/>
</dbReference>
<dbReference type="GO" id="GO:0003677">
    <property type="term" value="F:DNA binding"/>
    <property type="evidence" value="ECO:0007669"/>
    <property type="project" value="InterPro"/>
</dbReference>
<dbReference type="SUPFAM" id="SSF63829">
    <property type="entry name" value="Calcium-dependent phosphotriesterase"/>
    <property type="match status" value="1"/>
</dbReference>
<comment type="caution">
    <text evidence="5">The sequence shown here is derived from an EMBL/GenBank/DDBJ whole genome shotgun (WGS) entry which is preliminary data.</text>
</comment>
<reference evidence="5" key="1">
    <citation type="submission" date="2021-01" db="EMBL/GenBank/DDBJ databases">
        <title>Marivirga aurantiaca sp. nov., isolated from intertidal surface sediments.</title>
        <authorList>
            <person name="Zhang M."/>
        </authorList>
    </citation>
    <scope>NUCLEOTIDE SEQUENCE</scope>
    <source>
        <strain evidence="5">S37H4</strain>
    </source>
</reference>
<dbReference type="Gene3D" id="2.60.40.10">
    <property type="entry name" value="Immunoglobulins"/>
    <property type="match status" value="1"/>
</dbReference>
<dbReference type="InterPro" id="IPR011110">
    <property type="entry name" value="Reg_prop"/>
</dbReference>
<dbReference type="InterPro" id="IPR013783">
    <property type="entry name" value="Ig-like_fold"/>
</dbReference>
<dbReference type="EMBL" id="JAEQBW010000001">
    <property type="protein sequence ID" value="MBK6264297.1"/>
    <property type="molecule type" value="Genomic_DNA"/>
</dbReference>
<keyword evidence="3" id="KW-0812">Transmembrane</keyword>
<accession>A0A935C7D1</accession>